<sequence>MDGRGRLGSRNWDFCDNSKHAGKMLKSISGVSVPNNVVAAAGGFGHQETSLKMSSYTLRDSIIGEHSSQTPRMDLSWIPERNFISHLKCIDHPVNSEMIDIQSAPIAEEGTMHHDKKAGDSPPILEAKNQHLSHKKSGHVTSKVLRSKEPKKKLPNPTKKKGGSFSIGKREKKNQDNSAEGIEIDLSSVPVPVCSCTGVPRQCYRWGSGGWQSSCCTTTLSEYPLPMSPSRPGVRRAGRKMSIGAYGKLLQRLAAEGYDLSYAVDLKDHWARHGTNKFVTIR</sequence>
<dbReference type="GO" id="GO:0003700">
    <property type="term" value="F:DNA-binding transcription factor activity"/>
    <property type="evidence" value="ECO:0007669"/>
    <property type="project" value="UniProtKB-UniRule"/>
</dbReference>
<evidence type="ECO:0000256" key="1">
    <source>
        <dbReference type="ARBA" id="ARBA00004123"/>
    </source>
</evidence>
<keyword evidence="3 7" id="KW-0805">Transcription regulation</keyword>
<evidence type="ECO:0000256" key="7">
    <source>
        <dbReference type="RuleBase" id="RU367160"/>
    </source>
</evidence>
<dbReference type="PANTHER" id="PTHR31421:SF6">
    <property type="entry name" value="PROTEIN BASIC PENTACYSTEINE7"/>
    <property type="match status" value="1"/>
</dbReference>
<dbReference type="GO" id="GO:0009723">
    <property type="term" value="P:response to ethylene"/>
    <property type="evidence" value="ECO:0007669"/>
    <property type="project" value="TreeGrafter"/>
</dbReference>
<keyword evidence="4 7" id="KW-0238">DNA-binding</keyword>
<dbReference type="AlphaFoldDB" id="A0AAQ3KTT4"/>
<dbReference type="EMBL" id="CP136896">
    <property type="protein sequence ID" value="WOL15042.1"/>
    <property type="molecule type" value="Genomic_DNA"/>
</dbReference>
<feature type="compositionally biased region" description="Basic residues" evidence="8">
    <location>
        <begin position="149"/>
        <end position="162"/>
    </location>
</feature>
<reference evidence="9 10" key="1">
    <citation type="submission" date="2023-10" db="EMBL/GenBank/DDBJ databases">
        <title>Chromosome-scale genome assembly provides insights into flower coloration mechanisms of Canna indica.</title>
        <authorList>
            <person name="Li C."/>
        </authorList>
    </citation>
    <scope>NUCLEOTIDE SEQUENCE [LARGE SCALE GENOMIC DNA]</scope>
    <source>
        <tissue evidence="9">Flower</tissue>
    </source>
</reference>
<feature type="region of interest" description="Disordered" evidence="8">
    <location>
        <begin position="129"/>
        <end position="180"/>
    </location>
</feature>
<keyword evidence="6 7" id="KW-0539">Nucleus</keyword>
<comment type="subcellular location">
    <subcellularLocation>
        <location evidence="1 7">Nucleus</location>
    </subcellularLocation>
</comment>
<comment type="function">
    <text evidence="7">Transcriptional regulator that specifically binds to GA-rich elements (GAGA-repeats) present in regulatory sequences of genes involved in developmental processes.</text>
</comment>
<evidence type="ECO:0000256" key="4">
    <source>
        <dbReference type="ARBA" id="ARBA00023125"/>
    </source>
</evidence>
<evidence type="ECO:0000313" key="9">
    <source>
        <dbReference type="EMBL" id="WOL15042.1"/>
    </source>
</evidence>
<protein>
    <recommendedName>
        <fullName evidence="7">GAGA-binding transcriptional activator</fullName>
    </recommendedName>
</protein>
<keyword evidence="5 7" id="KW-0804">Transcription</keyword>
<evidence type="ECO:0000313" key="10">
    <source>
        <dbReference type="Proteomes" id="UP001327560"/>
    </source>
</evidence>
<dbReference type="SMART" id="SM01226">
    <property type="entry name" value="GAGA_bind"/>
    <property type="match status" value="1"/>
</dbReference>
<keyword evidence="10" id="KW-1185">Reference proteome</keyword>
<dbReference type="Pfam" id="PF06217">
    <property type="entry name" value="GAGA_bind"/>
    <property type="match status" value="1"/>
</dbReference>
<accession>A0AAQ3KTT4</accession>
<dbReference type="PANTHER" id="PTHR31421">
    <property type="entry name" value="PROTEIN BASIC PENTACYSTEINE3"/>
    <property type="match status" value="1"/>
</dbReference>
<dbReference type="GO" id="GO:0005634">
    <property type="term" value="C:nucleus"/>
    <property type="evidence" value="ECO:0007669"/>
    <property type="project" value="UniProtKB-SubCell"/>
</dbReference>
<dbReference type="Proteomes" id="UP001327560">
    <property type="component" value="Chromosome 7"/>
</dbReference>
<proteinExistence type="inferred from homology"/>
<evidence type="ECO:0000256" key="8">
    <source>
        <dbReference type="SAM" id="MobiDB-lite"/>
    </source>
</evidence>
<organism evidence="9 10">
    <name type="scientific">Canna indica</name>
    <name type="common">Indian-shot</name>
    <dbReference type="NCBI Taxonomy" id="4628"/>
    <lineage>
        <taxon>Eukaryota</taxon>
        <taxon>Viridiplantae</taxon>
        <taxon>Streptophyta</taxon>
        <taxon>Embryophyta</taxon>
        <taxon>Tracheophyta</taxon>
        <taxon>Spermatophyta</taxon>
        <taxon>Magnoliopsida</taxon>
        <taxon>Liliopsida</taxon>
        <taxon>Zingiberales</taxon>
        <taxon>Cannaceae</taxon>
        <taxon>Canna</taxon>
    </lineage>
</organism>
<evidence type="ECO:0000256" key="5">
    <source>
        <dbReference type="ARBA" id="ARBA00023163"/>
    </source>
</evidence>
<dbReference type="InterPro" id="IPR010409">
    <property type="entry name" value="GAGA-bd_tscrpt_act"/>
</dbReference>
<name>A0AAQ3KTT4_9LILI</name>
<dbReference type="GO" id="GO:0043565">
    <property type="term" value="F:sequence-specific DNA binding"/>
    <property type="evidence" value="ECO:0007669"/>
    <property type="project" value="TreeGrafter"/>
</dbReference>
<comment type="similarity">
    <text evidence="2 7">Belongs to the BBR/BPC family.</text>
</comment>
<evidence type="ECO:0000256" key="2">
    <source>
        <dbReference type="ARBA" id="ARBA00007911"/>
    </source>
</evidence>
<evidence type="ECO:0000256" key="3">
    <source>
        <dbReference type="ARBA" id="ARBA00023015"/>
    </source>
</evidence>
<evidence type="ECO:0000256" key="6">
    <source>
        <dbReference type="ARBA" id="ARBA00023242"/>
    </source>
</evidence>
<gene>
    <name evidence="9" type="ORF">Cni_G23823</name>
</gene>